<dbReference type="Proteomes" id="UP000309340">
    <property type="component" value="Unassembled WGS sequence"/>
</dbReference>
<dbReference type="OrthoDB" id="2922289at2759"/>
<feature type="compositionally biased region" description="Basic and acidic residues" evidence="1">
    <location>
        <begin position="199"/>
        <end position="248"/>
    </location>
</feature>
<proteinExistence type="predicted"/>
<feature type="compositionally biased region" description="Low complexity" evidence="1">
    <location>
        <begin position="970"/>
        <end position="981"/>
    </location>
</feature>
<feature type="region of interest" description="Disordered" evidence="1">
    <location>
        <begin position="1"/>
        <end position="292"/>
    </location>
</feature>
<feature type="compositionally biased region" description="Basic and acidic residues" evidence="1">
    <location>
        <begin position="121"/>
        <end position="132"/>
    </location>
</feature>
<feature type="compositionally biased region" description="Basic and acidic residues" evidence="1">
    <location>
        <begin position="265"/>
        <end position="286"/>
    </location>
</feature>
<accession>A0A4U0XXY1</accession>
<comment type="caution">
    <text evidence="2">The sequence shown here is derived from an EMBL/GenBank/DDBJ whole genome shotgun (WGS) entry which is preliminary data.</text>
</comment>
<dbReference type="EMBL" id="NAJQ01000024">
    <property type="protein sequence ID" value="TKA82834.1"/>
    <property type="molecule type" value="Genomic_DNA"/>
</dbReference>
<evidence type="ECO:0000313" key="2">
    <source>
        <dbReference type="EMBL" id="TKA82834.1"/>
    </source>
</evidence>
<evidence type="ECO:0000313" key="3">
    <source>
        <dbReference type="Proteomes" id="UP000309340"/>
    </source>
</evidence>
<gene>
    <name evidence="2" type="ORF">B0A55_01065</name>
</gene>
<protein>
    <submittedName>
        <fullName evidence="2">Uncharacterized protein</fullName>
    </submittedName>
</protein>
<dbReference type="PANTHER" id="PTHR40788:SF2">
    <property type="entry name" value="CLR5 DOMAIN-CONTAINING PROTEIN"/>
    <property type="match status" value="1"/>
</dbReference>
<feature type="compositionally biased region" description="Basic and acidic residues" evidence="1">
    <location>
        <begin position="171"/>
        <end position="189"/>
    </location>
</feature>
<reference evidence="2 3" key="1">
    <citation type="submission" date="2017-03" db="EMBL/GenBank/DDBJ databases">
        <title>Genomes of endolithic fungi from Antarctica.</title>
        <authorList>
            <person name="Coleine C."/>
            <person name="Masonjones S."/>
            <person name="Stajich J.E."/>
        </authorList>
    </citation>
    <scope>NUCLEOTIDE SEQUENCE [LARGE SCALE GENOMIC DNA]</scope>
    <source>
        <strain evidence="2 3">CCFEE 5184</strain>
    </source>
</reference>
<evidence type="ECO:0000256" key="1">
    <source>
        <dbReference type="SAM" id="MobiDB-lite"/>
    </source>
</evidence>
<keyword evidence="3" id="KW-1185">Reference proteome</keyword>
<feature type="compositionally biased region" description="Basic and acidic residues" evidence="1">
    <location>
        <begin position="1"/>
        <end position="16"/>
    </location>
</feature>
<dbReference type="STRING" id="329884.A0A4U0XXY1"/>
<organism evidence="2 3">
    <name type="scientific">Friedmanniomyces simplex</name>
    <dbReference type="NCBI Taxonomy" id="329884"/>
    <lineage>
        <taxon>Eukaryota</taxon>
        <taxon>Fungi</taxon>
        <taxon>Dikarya</taxon>
        <taxon>Ascomycota</taxon>
        <taxon>Pezizomycotina</taxon>
        <taxon>Dothideomycetes</taxon>
        <taxon>Dothideomycetidae</taxon>
        <taxon>Mycosphaerellales</taxon>
        <taxon>Teratosphaeriaceae</taxon>
        <taxon>Friedmanniomyces</taxon>
    </lineage>
</organism>
<name>A0A4U0XXY1_9PEZI</name>
<feature type="compositionally biased region" description="Basic and acidic residues" evidence="1">
    <location>
        <begin position="40"/>
        <end position="59"/>
    </location>
</feature>
<feature type="compositionally biased region" description="Basic and acidic residues" evidence="1">
    <location>
        <begin position="75"/>
        <end position="94"/>
    </location>
</feature>
<feature type="region of interest" description="Disordered" evidence="1">
    <location>
        <begin position="961"/>
        <end position="981"/>
    </location>
</feature>
<dbReference type="AlphaFoldDB" id="A0A4U0XXY1"/>
<sequence>MGDNRRPSALKREGSRSRVPQHLRPDFPDEASYLGSQAPDLERKNRRRDKEFRDKRDGYESEEGEMLRQKKQRSGRYEELDSRRRRFRDDRDADQNGGSSRRPKDRYDDRPPRGGPPPSRGYDDRDDRDPPPRRRKERQDDDYDNDPPPRRRGGAPPVEYGSEPIPAVRRRNTDAGRSRDDKPRRRRDDPDDYSDDDEPPGRHRSAEGRDRRRRDKYDDEDRHNDPDSRDQRKRRQDMYDRDRDTRRRDQSRRRRYSDDDDDDDYDRRDSRRDRDRDRRKPPREMKVGGYDIGPLIDTGKKHYGTVAPIVAPLLMNAARKYLSKKLAIGFSSSVLKDWTKLNAILKRFEGTIQKRWLKKGTKQRKEILLKACPEMPTCHRPDFQGFRKTMKTAPRSRTCPSRAYLWPYINLEDLQQAHPLLLFLNCRGRNLPAQFVSADIDAAHLGRGWEFHLKSSKNPESMVFHDQRTPRKYGEVMDLGEGLMSSPSQYSFAMIFVSRLHPSLGLFGLEVQAGIYSFLLDCAKLILHDVHPAEYFLAPHQPAPAPIVPKRGEWITLQDHMLEAPYRLPQGLDLDRVKAMVSARRSAAMDHIWMLREDPGYFIETLNDWKEHDYRDRKCTCGECWREAAAEMIIDAFSNFLFWHSINRRFKQMPSIEAQLAKADLEQVRLQSRDEQRWAELDEIVNMMMLVPMNRIRNGLPGSPRLRHCYPNAGDAKATVKERWSFRLGRTEAERRVDLIFNAITDAEQRSLHQLTPLIQEAQYMLDTEPAAAQLVDGWALNQFSDLALLAELSERMDRFKPWVDAWRVCSLPSTAVGENVGKLLRLDSALMEAITEACKNSITLYSPSSRLWQYPADKRPSKVKTEQMRHAEAHLDYFWEEIEEMVLEYCGEDLPELLAARGLRRRKLHRTPVWKEPAVIPAPEAKSQALPPLLALDTNVPRFGEKVGKCVESMPKSKIKTRGAPTISPTAEVAATPEPTTSIPEASIKVKKRTYRVFEALLPHTGAENHQRTEVAWDDLLQAMNDIGMLPEKLYGSVWSFKPTADAMVGVTRGIQFHEPREVRRGQKINSHMVRVFGRRLQHAYGWTAGMFVCD</sequence>
<dbReference type="PANTHER" id="PTHR40788">
    <property type="entry name" value="CLR5 DOMAIN-CONTAINING PROTEIN-RELATED"/>
    <property type="match status" value="1"/>
</dbReference>